<dbReference type="InterPro" id="IPR038725">
    <property type="entry name" value="YdaG_split_barrel_FMN-bd"/>
</dbReference>
<dbReference type="AlphaFoldDB" id="A0A7V7PLC1"/>
<dbReference type="InterPro" id="IPR052917">
    <property type="entry name" value="Stress-Dev_Protein"/>
</dbReference>
<sequence>MAGTMTLSDLSEAMRDIDFAVLSTKTDNGEIAGRPMSNNRDVAYKGDSFFFSHGSARTVSDIERDPKVSLAFQDKKGLLATKPFFIAVEGHAELIRDKAAFKEHWISDLDRWFDQGVDTPDLVLIKVAAKRITYWNGTEEGEVTP</sequence>
<name>A0A7V7PLC1_9HYPH</name>
<feature type="domain" description="General stress protein FMN-binding split barrel" evidence="1">
    <location>
        <begin position="8"/>
        <end position="138"/>
    </location>
</feature>
<dbReference type="PANTHER" id="PTHR34818:SF1">
    <property type="entry name" value="PROTEIN BLI-3"/>
    <property type="match status" value="1"/>
</dbReference>
<organism evidence="2 3">
    <name type="scientific">Plantimonas leprariae</name>
    <dbReference type="NCBI Taxonomy" id="2615207"/>
    <lineage>
        <taxon>Bacteria</taxon>
        <taxon>Pseudomonadati</taxon>
        <taxon>Pseudomonadota</taxon>
        <taxon>Alphaproteobacteria</taxon>
        <taxon>Hyphomicrobiales</taxon>
        <taxon>Aurantimonadaceae</taxon>
        <taxon>Plantimonas</taxon>
    </lineage>
</organism>
<dbReference type="SUPFAM" id="SSF50475">
    <property type="entry name" value="FMN-binding split barrel"/>
    <property type="match status" value="1"/>
</dbReference>
<keyword evidence="3" id="KW-1185">Reference proteome</keyword>
<dbReference type="PANTHER" id="PTHR34818">
    <property type="entry name" value="PROTEIN BLI-3"/>
    <property type="match status" value="1"/>
</dbReference>
<gene>
    <name evidence="2" type="ORF">F6X38_18805</name>
</gene>
<comment type="caution">
    <text evidence="2">The sequence shown here is derived from an EMBL/GenBank/DDBJ whole genome shotgun (WGS) entry which is preliminary data.</text>
</comment>
<proteinExistence type="predicted"/>
<dbReference type="Pfam" id="PF16242">
    <property type="entry name" value="Pyrid_ox_like"/>
    <property type="match status" value="1"/>
</dbReference>
<dbReference type="Proteomes" id="UP000432089">
    <property type="component" value="Unassembled WGS sequence"/>
</dbReference>
<dbReference type="RefSeq" id="WP_150972403.1">
    <property type="nucleotide sequence ID" value="NZ_VZDO01000018.1"/>
</dbReference>
<protein>
    <submittedName>
        <fullName evidence="2">Pyridoxamine 5'-phosphate oxidase</fullName>
    </submittedName>
</protein>
<accession>A0A7V7PLC1</accession>
<reference evidence="2 3" key="1">
    <citation type="submission" date="2019-09" db="EMBL/GenBank/DDBJ databases">
        <title>YIM 132180 draft genome.</title>
        <authorList>
            <person name="Zhang K."/>
        </authorList>
    </citation>
    <scope>NUCLEOTIDE SEQUENCE [LARGE SCALE GENOMIC DNA]</scope>
    <source>
        <strain evidence="2 3">YIM 132180</strain>
    </source>
</reference>
<evidence type="ECO:0000313" key="2">
    <source>
        <dbReference type="EMBL" id="KAB0677177.1"/>
    </source>
</evidence>
<evidence type="ECO:0000313" key="3">
    <source>
        <dbReference type="Proteomes" id="UP000432089"/>
    </source>
</evidence>
<dbReference type="Gene3D" id="2.30.110.10">
    <property type="entry name" value="Electron Transport, Fmn-binding Protein, Chain A"/>
    <property type="match status" value="1"/>
</dbReference>
<dbReference type="InterPro" id="IPR012349">
    <property type="entry name" value="Split_barrel_FMN-bd"/>
</dbReference>
<evidence type="ECO:0000259" key="1">
    <source>
        <dbReference type="Pfam" id="PF16242"/>
    </source>
</evidence>
<dbReference type="EMBL" id="VZDO01000018">
    <property type="protein sequence ID" value="KAB0677177.1"/>
    <property type="molecule type" value="Genomic_DNA"/>
</dbReference>